<evidence type="ECO:0000256" key="3">
    <source>
        <dbReference type="SAM" id="MobiDB-lite"/>
    </source>
</evidence>
<name>A0A5C5FM04_9BASI</name>
<comment type="similarity">
    <text evidence="2">Belongs to the major facilitator superfamily. Monocarboxylate porter (TC 2.A.1.13) family.</text>
</comment>
<keyword evidence="4" id="KW-0472">Membrane</keyword>
<feature type="transmembrane region" description="Helical" evidence="4">
    <location>
        <begin position="248"/>
        <end position="268"/>
    </location>
</feature>
<feature type="transmembrane region" description="Helical" evidence="4">
    <location>
        <begin position="312"/>
        <end position="333"/>
    </location>
</feature>
<feature type="transmembrane region" description="Helical" evidence="4">
    <location>
        <begin position="423"/>
        <end position="442"/>
    </location>
</feature>
<organism evidence="5 6">
    <name type="scientific">Rhodotorula diobovata</name>
    <dbReference type="NCBI Taxonomy" id="5288"/>
    <lineage>
        <taxon>Eukaryota</taxon>
        <taxon>Fungi</taxon>
        <taxon>Dikarya</taxon>
        <taxon>Basidiomycota</taxon>
        <taxon>Pucciniomycotina</taxon>
        <taxon>Microbotryomycetes</taxon>
        <taxon>Sporidiobolales</taxon>
        <taxon>Sporidiobolaceae</taxon>
        <taxon>Rhodotorula</taxon>
    </lineage>
</organism>
<dbReference type="Pfam" id="PF07690">
    <property type="entry name" value="MFS_1"/>
    <property type="match status" value="1"/>
</dbReference>
<evidence type="ECO:0000256" key="2">
    <source>
        <dbReference type="ARBA" id="ARBA00006727"/>
    </source>
</evidence>
<evidence type="ECO:0000313" key="6">
    <source>
        <dbReference type="Proteomes" id="UP000311382"/>
    </source>
</evidence>
<keyword evidence="4" id="KW-1133">Transmembrane helix</keyword>
<feature type="transmembrane region" description="Helical" evidence="4">
    <location>
        <begin position="485"/>
        <end position="506"/>
    </location>
</feature>
<comment type="subcellular location">
    <subcellularLocation>
        <location evidence="1">Membrane</location>
        <topology evidence="1">Multi-pass membrane protein</topology>
    </subcellularLocation>
</comment>
<protein>
    <submittedName>
        <fullName evidence="5">Major facilitator superfamily domain-containing protein</fullName>
    </submittedName>
</protein>
<keyword evidence="4" id="KW-0812">Transmembrane</keyword>
<comment type="caution">
    <text evidence="5">The sequence shown here is derived from an EMBL/GenBank/DDBJ whole genome shotgun (WGS) entry which is preliminary data.</text>
</comment>
<feature type="transmembrane region" description="Helical" evidence="4">
    <location>
        <begin position="194"/>
        <end position="211"/>
    </location>
</feature>
<evidence type="ECO:0000256" key="4">
    <source>
        <dbReference type="SAM" id="Phobius"/>
    </source>
</evidence>
<feature type="transmembrane region" description="Helical" evidence="4">
    <location>
        <begin position="518"/>
        <end position="540"/>
    </location>
</feature>
<feature type="transmembrane region" description="Helical" evidence="4">
    <location>
        <begin position="223"/>
        <end position="242"/>
    </location>
</feature>
<feature type="compositionally biased region" description="Low complexity" evidence="3">
    <location>
        <begin position="20"/>
        <end position="29"/>
    </location>
</feature>
<feature type="transmembrane region" description="Helical" evidence="4">
    <location>
        <begin position="151"/>
        <end position="170"/>
    </location>
</feature>
<dbReference type="GO" id="GO:0016020">
    <property type="term" value="C:membrane"/>
    <property type="evidence" value="ECO:0007669"/>
    <property type="project" value="UniProtKB-SubCell"/>
</dbReference>
<evidence type="ECO:0000313" key="5">
    <source>
        <dbReference type="EMBL" id="TNY17226.1"/>
    </source>
</evidence>
<gene>
    <name evidence="5" type="ORF">DMC30DRAFT_419990</name>
</gene>
<feature type="transmembrane region" description="Helical" evidence="4">
    <location>
        <begin position="280"/>
        <end position="300"/>
    </location>
</feature>
<accession>A0A5C5FM04</accession>
<feature type="compositionally biased region" description="Basic residues" evidence="3">
    <location>
        <begin position="73"/>
        <end position="93"/>
    </location>
</feature>
<dbReference type="GO" id="GO:0022857">
    <property type="term" value="F:transmembrane transporter activity"/>
    <property type="evidence" value="ECO:0007669"/>
    <property type="project" value="InterPro"/>
</dbReference>
<feature type="compositionally biased region" description="Low complexity" evidence="3">
    <location>
        <begin position="134"/>
        <end position="143"/>
    </location>
</feature>
<reference evidence="5 6" key="1">
    <citation type="submission" date="2019-03" db="EMBL/GenBank/DDBJ databases">
        <title>Rhodosporidium diobovatum UCD-FST 08-225 genome sequencing, assembly, and annotation.</title>
        <authorList>
            <person name="Fakankun I.U."/>
            <person name="Fristensky B."/>
            <person name="Levin D.B."/>
        </authorList>
    </citation>
    <scope>NUCLEOTIDE SEQUENCE [LARGE SCALE GENOMIC DNA]</scope>
    <source>
        <strain evidence="5 6">UCD-FST 08-225</strain>
    </source>
</reference>
<dbReference type="InterPro" id="IPR011701">
    <property type="entry name" value="MFS"/>
</dbReference>
<dbReference type="InterPro" id="IPR050327">
    <property type="entry name" value="Proton-linked_MCT"/>
</dbReference>
<dbReference type="PANTHER" id="PTHR11360:SF234">
    <property type="entry name" value="MFS-TYPE TRANSPORTER DBAD-RELATED"/>
    <property type="match status" value="1"/>
</dbReference>
<dbReference type="Gene3D" id="1.20.1250.20">
    <property type="entry name" value="MFS general substrate transporter like domains"/>
    <property type="match status" value="2"/>
</dbReference>
<evidence type="ECO:0000256" key="1">
    <source>
        <dbReference type="ARBA" id="ARBA00004141"/>
    </source>
</evidence>
<feature type="transmembrane region" description="Helical" evidence="4">
    <location>
        <begin position="392"/>
        <end position="411"/>
    </location>
</feature>
<keyword evidence="6" id="KW-1185">Reference proteome</keyword>
<feature type="region of interest" description="Disordered" evidence="3">
    <location>
        <begin position="1"/>
        <end position="36"/>
    </location>
</feature>
<feature type="transmembrane region" description="Helical" evidence="4">
    <location>
        <begin position="354"/>
        <end position="372"/>
    </location>
</feature>
<feature type="region of interest" description="Disordered" evidence="3">
    <location>
        <begin position="73"/>
        <end position="96"/>
    </location>
</feature>
<dbReference type="SUPFAM" id="SSF103473">
    <property type="entry name" value="MFS general substrate transporter"/>
    <property type="match status" value="1"/>
</dbReference>
<dbReference type="EMBL" id="SOZI01000227">
    <property type="protein sequence ID" value="TNY17226.1"/>
    <property type="molecule type" value="Genomic_DNA"/>
</dbReference>
<sequence length="549" mass="58457">MTHDARSAPGSTWAEDEATPAHSPSPSAAVSRTPTLVDLPAHGLAATLAEDAKAKEDGAAGGDDEAHLTLAKARHHHDHHLPHPHRHLPPHPHQHLEQYYPTNYETTDQVAQEKEEAQRAVAEGRGGDVEKADGAAAAAASPGDDYPDGGLEAWLVVAGAWCISFTAWGYPNSWGVLLSYLLDQKLRDYSESDLAWIGAFQIAANLFCAVFSGKAFDAGYVKLLLVAGLLVYTAGLFGLSYATQYWQVFLAQGLACGLASGLTFLPACSAVSHWFKRRRMFAMGVLATGSSLGGVMYPSMLNKLIYTVGWGWAIRAAGFINVALIGFACLTIKTRLPPRPAGKFVDFKVFVGKPNLGFTLYVAGAATVWLGLYTPLFYSEQYALANGVKEDIAFYSLSILNAASVFGRTIPTYFADSYGPLNVLLPFTSVAGVLIFCWIPALKNVAGTVVWSLLFGAAQGAFVAMLPAATAALTDDMRTVGIRMAMAFLMQSGTALVGTPIAGYIISELPGQRGFTGAAVYSGAVVLAGCALILTARMVVARRRSTPWV</sequence>
<proteinExistence type="inferred from homology"/>
<feature type="transmembrane region" description="Helical" evidence="4">
    <location>
        <begin position="448"/>
        <end position="473"/>
    </location>
</feature>
<dbReference type="OrthoDB" id="6499973at2759"/>
<feature type="region of interest" description="Disordered" evidence="3">
    <location>
        <begin position="110"/>
        <end position="143"/>
    </location>
</feature>
<dbReference type="PANTHER" id="PTHR11360">
    <property type="entry name" value="MONOCARBOXYLATE TRANSPORTER"/>
    <property type="match status" value="1"/>
</dbReference>
<dbReference type="InterPro" id="IPR036259">
    <property type="entry name" value="MFS_trans_sf"/>
</dbReference>
<dbReference type="AlphaFoldDB" id="A0A5C5FM04"/>
<dbReference type="Proteomes" id="UP000311382">
    <property type="component" value="Unassembled WGS sequence"/>
</dbReference>